<keyword evidence="2" id="KW-1185">Reference proteome</keyword>
<evidence type="ECO:0000313" key="1">
    <source>
        <dbReference type="EMBL" id="MBT0994950.1"/>
    </source>
</evidence>
<dbReference type="SUPFAM" id="SSF111369">
    <property type="entry name" value="HlyD-like secretion proteins"/>
    <property type="match status" value="1"/>
</dbReference>
<accession>A0ABS5U0M6</accession>
<dbReference type="InterPro" id="IPR050739">
    <property type="entry name" value="MFP"/>
</dbReference>
<dbReference type="Gene3D" id="2.40.50.100">
    <property type="match status" value="1"/>
</dbReference>
<gene>
    <name evidence="1" type="ORF">KIN34_11715</name>
</gene>
<protein>
    <submittedName>
        <fullName evidence="1">HlyD family efflux transporter periplasmic adaptor subunit</fullName>
    </submittedName>
</protein>
<sequence length="243" mass="25145">MTWRVRLKLVTGTVLVLVLAALATYHVNQTRGTAVSDSAQILGQSYVVGTPYAGLVVDQVVQAGDEVHEGDPLFVVDSTALERDLSLGTVSTAGAATEIDDDGNLVVLATDDGTVTDVVATEGTFVSAADHLATVQRAGTLYVQAEYTLSAKEYARVPDEAAVTIVLPNTATVAGHVDRIEVTTVAGQAQAVVTVVSDELVQGDQSGLVTSGTPVDARLALRNDGMVTTVSDAVTGYVRGIFG</sequence>
<organism evidence="1 2">
    <name type="scientific">Cellulomonas fulva</name>
    <dbReference type="NCBI Taxonomy" id="2835530"/>
    <lineage>
        <taxon>Bacteria</taxon>
        <taxon>Bacillati</taxon>
        <taxon>Actinomycetota</taxon>
        <taxon>Actinomycetes</taxon>
        <taxon>Micrococcales</taxon>
        <taxon>Cellulomonadaceae</taxon>
        <taxon>Cellulomonas</taxon>
    </lineage>
</organism>
<name>A0ABS5U0M6_9CELL</name>
<comment type="caution">
    <text evidence="1">The sequence shown here is derived from an EMBL/GenBank/DDBJ whole genome shotgun (WGS) entry which is preliminary data.</text>
</comment>
<dbReference type="PANTHER" id="PTHR30386">
    <property type="entry name" value="MEMBRANE FUSION SUBUNIT OF EMRAB-TOLC MULTIDRUG EFFLUX PUMP"/>
    <property type="match status" value="1"/>
</dbReference>
<evidence type="ECO:0000313" key="2">
    <source>
        <dbReference type="Proteomes" id="UP000722125"/>
    </source>
</evidence>
<dbReference type="RefSeq" id="WP_214350683.1">
    <property type="nucleotide sequence ID" value="NZ_JAHBOH010000001.1"/>
</dbReference>
<dbReference type="Proteomes" id="UP000722125">
    <property type="component" value="Unassembled WGS sequence"/>
</dbReference>
<proteinExistence type="predicted"/>
<reference evidence="1 2" key="1">
    <citation type="submission" date="2021-05" db="EMBL/GenBank/DDBJ databases">
        <title>Description of Cellulomonas sp. DKR-3 sp. nov.</title>
        <authorList>
            <person name="Dahal R.H."/>
            <person name="Chaudhary D.K."/>
        </authorList>
    </citation>
    <scope>NUCLEOTIDE SEQUENCE [LARGE SCALE GENOMIC DNA]</scope>
    <source>
        <strain evidence="1 2">DKR-3</strain>
    </source>
</reference>
<dbReference type="EMBL" id="JAHBOH010000001">
    <property type="protein sequence ID" value="MBT0994950.1"/>
    <property type="molecule type" value="Genomic_DNA"/>
</dbReference>